<dbReference type="OrthoDB" id="5345504at2759"/>
<gene>
    <name evidence="2" type="ORF">L211DRAFT_205749</name>
</gene>
<feature type="compositionally biased region" description="Polar residues" evidence="1">
    <location>
        <begin position="163"/>
        <end position="180"/>
    </location>
</feature>
<dbReference type="AlphaFoldDB" id="A0A3N4LQY3"/>
<name>A0A3N4LQY3_9PEZI</name>
<dbReference type="InterPro" id="IPR046591">
    <property type="entry name" value="DUF6649"/>
</dbReference>
<protein>
    <submittedName>
        <fullName evidence="2">Uncharacterized protein</fullName>
    </submittedName>
</protein>
<sequence>MEWSSEFRRKRQPTDDLNEEQPLSKRLSLLNLNYGSFNNINQPRKLTPVPMPKPPKKQRPSLAEQECMEVDNVVYVSDLDSDSESDADDKVVYLPDIDRKFNRIPYQLVSGKSKDLPTSTELVLYSVPSTISVPEQKDVVRRAIIELRQRLREKSVEAVPNRASPNRLSHSGRMSQAANAVPNSSLSGLAGGNVNGRWGAWTPLDASMGIRQAENFEDLDAMEIE</sequence>
<feature type="region of interest" description="Disordered" evidence="1">
    <location>
        <begin position="1"/>
        <end position="23"/>
    </location>
</feature>
<evidence type="ECO:0000256" key="1">
    <source>
        <dbReference type="SAM" id="MobiDB-lite"/>
    </source>
</evidence>
<organism evidence="2 3">
    <name type="scientific">Terfezia boudieri ATCC MYA-4762</name>
    <dbReference type="NCBI Taxonomy" id="1051890"/>
    <lineage>
        <taxon>Eukaryota</taxon>
        <taxon>Fungi</taxon>
        <taxon>Dikarya</taxon>
        <taxon>Ascomycota</taxon>
        <taxon>Pezizomycotina</taxon>
        <taxon>Pezizomycetes</taxon>
        <taxon>Pezizales</taxon>
        <taxon>Pezizaceae</taxon>
        <taxon>Terfezia</taxon>
    </lineage>
</organism>
<reference evidence="2 3" key="1">
    <citation type="journal article" date="2018" name="Nat. Ecol. Evol.">
        <title>Pezizomycetes genomes reveal the molecular basis of ectomycorrhizal truffle lifestyle.</title>
        <authorList>
            <person name="Murat C."/>
            <person name="Payen T."/>
            <person name="Noel B."/>
            <person name="Kuo A."/>
            <person name="Morin E."/>
            <person name="Chen J."/>
            <person name="Kohler A."/>
            <person name="Krizsan K."/>
            <person name="Balestrini R."/>
            <person name="Da Silva C."/>
            <person name="Montanini B."/>
            <person name="Hainaut M."/>
            <person name="Levati E."/>
            <person name="Barry K.W."/>
            <person name="Belfiori B."/>
            <person name="Cichocki N."/>
            <person name="Clum A."/>
            <person name="Dockter R.B."/>
            <person name="Fauchery L."/>
            <person name="Guy J."/>
            <person name="Iotti M."/>
            <person name="Le Tacon F."/>
            <person name="Lindquist E.A."/>
            <person name="Lipzen A."/>
            <person name="Malagnac F."/>
            <person name="Mello A."/>
            <person name="Molinier V."/>
            <person name="Miyauchi S."/>
            <person name="Poulain J."/>
            <person name="Riccioni C."/>
            <person name="Rubini A."/>
            <person name="Sitrit Y."/>
            <person name="Splivallo R."/>
            <person name="Traeger S."/>
            <person name="Wang M."/>
            <person name="Zifcakova L."/>
            <person name="Wipf D."/>
            <person name="Zambonelli A."/>
            <person name="Paolocci F."/>
            <person name="Nowrousian M."/>
            <person name="Ottonello S."/>
            <person name="Baldrian P."/>
            <person name="Spatafora J.W."/>
            <person name="Henrissat B."/>
            <person name="Nagy L.G."/>
            <person name="Aury J.M."/>
            <person name="Wincker P."/>
            <person name="Grigoriev I.V."/>
            <person name="Bonfante P."/>
            <person name="Martin F.M."/>
        </authorList>
    </citation>
    <scope>NUCLEOTIDE SEQUENCE [LARGE SCALE GENOMIC DNA]</scope>
    <source>
        <strain evidence="2 3">ATCC MYA-4762</strain>
    </source>
</reference>
<feature type="region of interest" description="Disordered" evidence="1">
    <location>
        <begin position="156"/>
        <end position="180"/>
    </location>
</feature>
<dbReference type="Proteomes" id="UP000267821">
    <property type="component" value="Unassembled WGS sequence"/>
</dbReference>
<proteinExistence type="predicted"/>
<evidence type="ECO:0000313" key="2">
    <source>
        <dbReference type="EMBL" id="RPB24088.1"/>
    </source>
</evidence>
<dbReference type="InParanoid" id="A0A3N4LQY3"/>
<evidence type="ECO:0000313" key="3">
    <source>
        <dbReference type="Proteomes" id="UP000267821"/>
    </source>
</evidence>
<accession>A0A3N4LQY3</accession>
<feature type="region of interest" description="Disordered" evidence="1">
    <location>
        <begin position="37"/>
        <end position="63"/>
    </location>
</feature>
<dbReference type="EMBL" id="ML121543">
    <property type="protein sequence ID" value="RPB24088.1"/>
    <property type="molecule type" value="Genomic_DNA"/>
</dbReference>
<dbReference type="STRING" id="1051890.A0A3N4LQY3"/>
<keyword evidence="3" id="KW-1185">Reference proteome</keyword>
<dbReference type="Pfam" id="PF20354">
    <property type="entry name" value="DUF6649"/>
    <property type="match status" value="1"/>
</dbReference>